<reference evidence="2 3" key="1">
    <citation type="submission" date="2019-02" db="EMBL/GenBank/DDBJ databases">
        <title>Genome sequence of the sea-ice species Brumimicrobium glaciale.</title>
        <authorList>
            <person name="Bowman J.P."/>
        </authorList>
    </citation>
    <scope>NUCLEOTIDE SEQUENCE [LARGE SCALE GENOMIC DNA]</scope>
    <source>
        <strain evidence="2 3">IC156</strain>
    </source>
</reference>
<proteinExistence type="predicted"/>
<dbReference type="Gene3D" id="3.40.50.720">
    <property type="entry name" value="NAD(P)-binding Rossmann-like Domain"/>
    <property type="match status" value="1"/>
</dbReference>
<dbReference type="Pfam" id="PF13380">
    <property type="entry name" value="CoA_binding_2"/>
    <property type="match status" value="1"/>
</dbReference>
<name>A0A4Q4KSK6_9FLAO</name>
<protein>
    <submittedName>
        <fullName evidence="2">CoA-binding protein</fullName>
    </submittedName>
</protein>
<dbReference type="SUPFAM" id="SSF51735">
    <property type="entry name" value="NAD(P)-binding Rossmann-fold domains"/>
    <property type="match status" value="1"/>
</dbReference>
<evidence type="ECO:0000259" key="1">
    <source>
        <dbReference type="Pfam" id="PF13380"/>
    </source>
</evidence>
<dbReference type="OrthoDB" id="708726at2"/>
<keyword evidence="3" id="KW-1185">Reference proteome</keyword>
<dbReference type="RefSeq" id="WP_130093037.1">
    <property type="nucleotide sequence ID" value="NZ_SETE01000002.1"/>
</dbReference>
<accession>A0A4Q4KSK6</accession>
<dbReference type="Proteomes" id="UP000293952">
    <property type="component" value="Unassembled WGS sequence"/>
</dbReference>
<evidence type="ECO:0000313" key="2">
    <source>
        <dbReference type="EMBL" id="RYM35029.1"/>
    </source>
</evidence>
<gene>
    <name evidence="2" type="ORF">ERX46_06550</name>
</gene>
<feature type="domain" description="CoA-binding" evidence="1">
    <location>
        <begin position="4"/>
        <end position="115"/>
    </location>
</feature>
<sequence>MKTKKTLVIGASEKLDRYANKAVRMLQKHDVPVLAYGNKAGKINETVISTEFPSNEEIDTVTLYLSAKNQTSYYDTIIDLKPKRVIFNPGTENPEFEKQLSKNGIESEIACTLVLLSTNSY</sequence>
<dbReference type="AlphaFoldDB" id="A0A4Q4KSK6"/>
<dbReference type="EMBL" id="SETE01000002">
    <property type="protein sequence ID" value="RYM35029.1"/>
    <property type="molecule type" value="Genomic_DNA"/>
</dbReference>
<dbReference type="InterPro" id="IPR003781">
    <property type="entry name" value="CoA-bd"/>
</dbReference>
<dbReference type="InterPro" id="IPR036291">
    <property type="entry name" value="NAD(P)-bd_dom_sf"/>
</dbReference>
<evidence type="ECO:0000313" key="3">
    <source>
        <dbReference type="Proteomes" id="UP000293952"/>
    </source>
</evidence>
<organism evidence="2 3">
    <name type="scientific">Brumimicrobium glaciale</name>
    <dbReference type="NCBI Taxonomy" id="200475"/>
    <lineage>
        <taxon>Bacteria</taxon>
        <taxon>Pseudomonadati</taxon>
        <taxon>Bacteroidota</taxon>
        <taxon>Flavobacteriia</taxon>
        <taxon>Flavobacteriales</taxon>
        <taxon>Crocinitomicaceae</taxon>
        <taxon>Brumimicrobium</taxon>
    </lineage>
</organism>
<comment type="caution">
    <text evidence="2">The sequence shown here is derived from an EMBL/GenBank/DDBJ whole genome shotgun (WGS) entry which is preliminary data.</text>
</comment>